<keyword evidence="2" id="KW-1185">Reference proteome</keyword>
<comment type="caution">
    <text evidence="1">The sequence shown here is derived from an EMBL/GenBank/DDBJ whole genome shotgun (WGS) entry which is preliminary data.</text>
</comment>
<proteinExistence type="predicted"/>
<accession>A0AC60P189</accession>
<evidence type="ECO:0000313" key="1">
    <source>
        <dbReference type="EMBL" id="KAG0413175.1"/>
    </source>
</evidence>
<dbReference type="Proteomes" id="UP000805193">
    <property type="component" value="Unassembled WGS sequence"/>
</dbReference>
<gene>
    <name evidence="1" type="ORF">HPB47_009673</name>
</gene>
<protein>
    <submittedName>
        <fullName evidence="1">Uncharacterized protein</fullName>
    </submittedName>
</protein>
<name>A0AC60P189_IXOPE</name>
<reference evidence="1 2" key="1">
    <citation type="journal article" date="2020" name="Cell">
        <title>Large-Scale Comparative Analyses of Tick Genomes Elucidate Their Genetic Diversity and Vector Capacities.</title>
        <authorList>
            <consortium name="Tick Genome and Microbiome Consortium (TIGMIC)"/>
            <person name="Jia N."/>
            <person name="Wang J."/>
            <person name="Shi W."/>
            <person name="Du L."/>
            <person name="Sun Y."/>
            <person name="Zhan W."/>
            <person name="Jiang J.F."/>
            <person name="Wang Q."/>
            <person name="Zhang B."/>
            <person name="Ji P."/>
            <person name="Bell-Sakyi L."/>
            <person name="Cui X.M."/>
            <person name="Yuan T.T."/>
            <person name="Jiang B.G."/>
            <person name="Yang W.F."/>
            <person name="Lam T.T."/>
            <person name="Chang Q.C."/>
            <person name="Ding S.J."/>
            <person name="Wang X.J."/>
            <person name="Zhu J.G."/>
            <person name="Ruan X.D."/>
            <person name="Zhao L."/>
            <person name="Wei J.T."/>
            <person name="Ye R.Z."/>
            <person name="Que T.C."/>
            <person name="Du C.H."/>
            <person name="Zhou Y.H."/>
            <person name="Cheng J.X."/>
            <person name="Dai P.F."/>
            <person name="Guo W.B."/>
            <person name="Han X.H."/>
            <person name="Huang E.J."/>
            <person name="Li L.F."/>
            <person name="Wei W."/>
            <person name="Gao Y.C."/>
            <person name="Liu J.Z."/>
            <person name="Shao H.Z."/>
            <person name="Wang X."/>
            <person name="Wang C.C."/>
            <person name="Yang T.C."/>
            <person name="Huo Q.B."/>
            <person name="Li W."/>
            <person name="Chen H.Y."/>
            <person name="Chen S.E."/>
            <person name="Zhou L.G."/>
            <person name="Ni X.B."/>
            <person name="Tian J.H."/>
            <person name="Sheng Y."/>
            <person name="Liu T."/>
            <person name="Pan Y.S."/>
            <person name="Xia L.Y."/>
            <person name="Li J."/>
            <person name="Zhao F."/>
            <person name="Cao W.C."/>
        </authorList>
    </citation>
    <scope>NUCLEOTIDE SEQUENCE [LARGE SCALE GENOMIC DNA]</scope>
    <source>
        <strain evidence="1">Iper-2018</strain>
    </source>
</reference>
<evidence type="ECO:0000313" key="2">
    <source>
        <dbReference type="Proteomes" id="UP000805193"/>
    </source>
</evidence>
<sequence>MRTLCRPCTASLRTTAGQRIVVLSTPYGELPPLPPPCTPPWKDVLVRVPKPLSGRSSIEHRGSERADLTEGAIFTGATWGEETVRATLALVDDLSDAAFHLIKANFHLLQGTRNMVVRVDWVLGHASGIGNKTALVWASERQEHRSNPNFPVPLARHNP</sequence>
<dbReference type="EMBL" id="JABSTQ010011284">
    <property type="protein sequence ID" value="KAG0413175.1"/>
    <property type="molecule type" value="Genomic_DNA"/>
</dbReference>
<organism evidence="1 2">
    <name type="scientific">Ixodes persulcatus</name>
    <name type="common">Taiga tick</name>
    <dbReference type="NCBI Taxonomy" id="34615"/>
    <lineage>
        <taxon>Eukaryota</taxon>
        <taxon>Metazoa</taxon>
        <taxon>Ecdysozoa</taxon>
        <taxon>Arthropoda</taxon>
        <taxon>Chelicerata</taxon>
        <taxon>Arachnida</taxon>
        <taxon>Acari</taxon>
        <taxon>Parasitiformes</taxon>
        <taxon>Ixodida</taxon>
        <taxon>Ixodoidea</taxon>
        <taxon>Ixodidae</taxon>
        <taxon>Ixodinae</taxon>
        <taxon>Ixodes</taxon>
    </lineage>
</organism>